<protein>
    <submittedName>
        <fullName evidence="4">SNORC protein</fullName>
    </submittedName>
</protein>
<evidence type="ECO:0000256" key="2">
    <source>
        <dbReference type="SAM" id="Phobius"/>
    </source>
</evidence>
<accession>A0A1I8FM61</accession>
<keyword evidence="2" id="KW-0812">Transmembrane</keyword>
<dbReference type="AlphaFoldDB" id="A0A1I8FM61"/>
<dbReference type="Proteomes" id="UP000095280">
    <property type="component" value="Unplaced"/>
</dbReference>
<name>A0A1I8FM61_9PLAT</name>
<proteinExistence type="predicted"/>
<evidence type="ECO:0000313" key="3">
    <source>
        <dbReference type="Proteomes" id="UP000095280"/>
    </source>
</evidence>
<feature type="region of interest" description="Disordered" evidence="1">
    <location>
        <begin position="1"/>
        <end position="49"/>
    </location>
</feature>
<keyword evidence="3" id="KW-1185">Reference proteome</keyword>
<feature type="transmembrane region" description="Helical" evidence="2">
    <location>
        <begin position="72"/>
        <end position="97"/>
    </location>
</feature>
<keyword evidence="2" id="KW-1133">Transmembrane helix</keyword>
<feature type="compositionally biased region" description="Polar residues" evidence="1">
    <location>
        <begin position="12"/>
        <end position="23"/>
    </location>
</feature>
<organism evidence="3 4">
    <name type="scientific">Macrostomum lignano</name>
    <dbReference type="NCBI Taxonomy" id="282301"/>
    <lineage>
        <taxon>Eukaryota</taxon>
        <taxon>Metazoa</taxon>
        <taxon>Spiralia</taxon>
        <taxon>Lophotrochozoa</taxon>
        <taxon>Platyhelminthes</taxon>
        <taxon>Rhabditophora</taxon>
        <taxon>Macrostomorpha</taxon>
        <taxon>Macrostomida</taxon>
        <taxon>Macrostomidae</taxon>
        <taxon>Macrostomum</taxon>
    </lineage>
</organism>
<reference evidence="4" key="1">
    <citation type="submission" date="2016-11" db="UniProtKB">
        <authorList>
            <consortium name="WormBaseParasite"/>
        </authorList>
    </citation>
    <scope>IDENTIFICATION</scope>
</reference>
<evidence type="ECO:0000256" key="1">
    <source>
        <dbReference type="SAM" id="MobiDB-lite"/>
    </source>
</evidence>
<sequence length="100" mass="10750">RPSTPGHPLRTASLTRLATSGAPNSAAELQESDRPEPAGSRASDRQYLTDTDYVVPMRSRMMNQQELSGSEISVYVAIGVLTLIAVTLIIVGLRVLLQVS</sequence>
<dbReference type="WBParaSite" id="maker-unitig_40644-snap-gene-0.3-mRNA-1">
    <property type="protein sequence ID" value="maker-unitig_40644-snap-gene-0.3-mRNA-1"/>
    <property type="gene ID" value="maker-unitig_40644-snap-gene-0.3"/>
</dbReference>
<evidence type="ECO:0000313" key="4">
    <source>
        <dbReference type="WBParaSite" id="maker-unitig_40644-snap-gene-0.3-mRNA-1"/>
    </source>
</evidence>
<keyword evidence="2" id="KW-0472">Membrane</keyword>